<gene>
    <name evidence="1" type="ORF">A2519_02315</name>
</gene>
<evidence type="ECO:0000313" key="1">
    <source>
        <dbReference type="EMBL" id="OGK03843.1"/>
    </source>
</evidence>
<dbReference type="InterPro" id="IPR029060">
    <property type="entry name" value="PIN-like_dom_sf"/>
</dbReference>
<accession>A0A1F7FB38</accession>
<dbReference type="AlphaFoldDB" id="A0A1F7FB38"/>
<evidence type="ECO:0000313" key="2">
    <source>
        <dbReference type="Proteomes" id="UP000179243"/>
    </source>
</evidence>
<dbReference type="EMBL" id="MFYX01000081">
    <property type="protein sequence ID" value="OGK03843.1"/>
    <property type="molecule type" value="Genomic_DNA"/>
</dbReference>
<dbReference type="Proteomes" id="UP000179243">
    <property type="component" value="Unassembled WGS sequence"/>
</dbReference>
<organism evidence="1 2">
    <name type="scientific">Candidatus Raymondbacteria bacterium RIFOXYD12_FULL_49_13</name>
    <dbReference type="NCBI Taxonomy" id="1817890"/>
    <lineage>
        <taxon>Bacteria</taxon>
        <taxon>Raymondiibacteriota</taxon>
    </lineage>
</organism>
<protein>
    <recommendedName>
        <fullName evidence="3">PIN domain-containing protein</fullName>
    </recommendedName>
</protein>
<proteinExistence type="predicted"/>
<evidence type="ECO:0008006" key="3">
    <source>
        <dbReference type="Google" id="ProtNLM"/>
    </source>
</evidence>
<dbReference type="SUPFAM" id="SSF88723">
    <property type="entry name" value="PIN domain-like"/>
    <property type="match status" value="1"/>
</dbReference>
<name>A0A1F7FB38_UNCRA</name>
<comment type="caution">
    <text evidence="1">The sequence shown here is derived from an EMBL/GenBank/DDBJ whole genome shotgun (WGS) entry which is preliminary data.</text>
</comment>
<sequence>MPNPLTPLQAIAVLDALIGQPNIRLVSETELFWETYKKEVLSGHFRGSAISDVVIAALLKEHGVSMLYTADRDFLRFKGIKSVNPLE</sequence>
<reference evidence="1 2" key="1">
    <citation type="journal article" date="2016" name="Nat. Commun.">
        <title>Thousands of microbial genomes shed light on interconnected biogeochemical processes in an aquifer system.</title>
        <authorList>
            <person name="Anantharaman K."/>
            <person name="Brown C.T."/>
            <person name="Hug L.A."/>
            <person name="Sharon I."/>
            <person name="Castelle C.J."/>
            <person name="Probst A.J."/>
            <person name="Thomas B.C."/>
            <person name="Singh A."/>
            <person name="Wilkins M.J."/>
            <person name="Karaoz U."/>
            <person name="Brodie E.L."/>
            <person name="Williams K.H."/>
            <person name="Hubbard S.S."/>
            <person name="Banfield J.F."/>
        </authorList>
    </citation>
    <scope>NUCLEOTIDE SEQUENCE [LARGE SCALE GENOMIC DNA]</scope>
</reference>